<protein>
    <recommendedName>
        <fullName evidence="3">K Homology domain-containing protein</fullName>
    </recommendedName>
</protein>
<sequence>MQRLRAKATCAVVIAQLVQPQRALVDIQQQPVYFLRRTYTTRSRCLLASDTVLGRRRHIPGQYEPGRFISGSSFQNAENITDKTATNNRESESSRTSKSLHEYEDSNNLHSVDFVAAELGNRTTSTGKDRQINSEIESLTQSHNALSSGDKFSACIEAIAESATFDPNNYDAMSIFDSTLQQPPEDFLTMQVDDSYLFRNLLAEKEQISVDSFVRRYNDNKAKTEVLENVVGETDLFPAEEIHFRAQAVEESPPATWINLPDSKVEEIARQALGKRHVNVRAFVSAITIAALRRDKNKVLKELRQSCDVRMQLESSLVPVDKQDRFLQVSGTVENVAKTFASLSRKIQNVALSSEDRQLRLLLIVTYRVAGGISRDPQTLLALQQISSATITVSQNLLDRSTDRILIVTAHNNRSLYLALWEISKFIAPPDWIHEASAISKTRYQSYVGVRPPSARLTNRRQRQINLDRSNPMKLDEESARLKSVTVTIPKMHAGFVMGKHGSFQTLVREKTGAYVTIHPHRPQQTVTNARDGRIMSSLEVNVGTMGTGDNSKHPIPDSGDFVCVIKSREWSRVNRAAFLYRNRIQLAEARYRRIKNDQLI</sequence>
<evidence type="ECO:0000256" key="1">
    <source>
        <dbReference type="PROSITE-ProRule" id="PRU00117"/>
    </source>
</evidence>
<proteinExistence type="predicted"/>
<name>A0A1E3Q8B0_LIPST</name>
<feature type="region of interest" description="Disordered" evidence="2">
    <location>
        <begin position="64"/>
        <end position="103"/>
    </location>
</feature>
<evidence type="ECO:0000259" key="3">
    <source>
        <dbReference type="Pfam" id="PF00013"/>
    </source>
</evidence>
<dbReference type="AlphaFoldDB" id="A0A1E3Q8B0"/>
<accession>A0A1E3Q8B0</accession>
<evidence type="ECO:0000256" key="2">
    <source>
        <dbReference type="SAM" id="MobiDB-lite"/>
    </source>
</evidence>
<dbReference type="SUPFAM" id="SSF54791">
    <property type="entry name" value="Eukaryotic type KH-domain (KH-domain type I)"/>
    <property type="match status" value="1"/>
</dbReference>
<dbReference type="Gene3D" id="3.30.1370.10">
    <property type="entry name" value="K Homology domain, type 1"/>
    <property type="match status" value="1"/>
</dbReference>
<evidence type="ECO:0000313" key="4">
    <source>
        <dbReference type="EMBL" id="ODQ73227.1"/>
    </source>
</evidence>
<dbReference type="Pfam" id="PF00013">
    <property type="entry name" value="KH_1"/>
    <property type="match status" value="1"/>
</dbReference>
<evidence type="ECO:0000313" key="5">
    <source>
        <dbReference type="Proteomes" id="UP000094385"/>
    </source>
</evidence>
<feature type="domain" description="K Homology" evidence="3">
    <location>
        <begin position="485"/>
        <end position="523"/>
    </location>
</feature>
<feature type="compositionally biased region" description="Basic and acidic residues" evidence="2">
    <location>
        <begin position="89"/>
        <end position="103"/>
    </location>
</feature>
<dbReference type="PROSITE" id="PS50084">
    <property type="entry name" value="KH_TYPE_1"/>
    <property type="match status" value="1"/>
</dbReference>
<keyword evidence="1" id="KW-0694">RNA-binding</keyword>
<dbReference type="EMBL" id="KV454294">
    <property type="protein sequence ID" value="ODQ73227.1"/>
    <property type="molecule type" value="Genomic_DNA"/>
</dbReference>
<reference evidence="4 5" key="1">
    <citation type="journal article" date="2016" name="Proc. Natl. Acad. Sci. U.S.A.">
        <title>Comparative genomics of biotechnologically important yeasts.</title>
        <authorList>
            <person name="Riley R."/>
            <person name="Haridas S."/>
            <person name="Wolfe K.H."/>
            <person name="Lopes M.R."/>
            <person name="Hittinger C.T."/>
            <person name="Goeker M."/>
            <person name="Salamov A.A."/>
            <person name="Wisecaver J.H."/>
            <person name="Long T.M."/>
            <person name="Calvey C.H."/>
            <person name="Aerts A.L."/>
            <person name="Barry K.W."/>
            <person name="Choi C."/>
            <person name="Clum A."/>
            <person name="Coughlan A.Y."/>
            <person name="Deshpande S."/>
            <person name="Douglass A.P."/>
            <person name="Hanson S.J."/>
            <person name="Klenk H.-P."/>
            <person name="LaButti K.M."/>
            <person name="Lapidus A."/>
            <person name="Lindquist E.A."/>
            <person name="Lipzen A.M."/>
            <person name="Meier-Kolthoff J.P."/>
            <person name="Ohm R.A."/>
            <person name="Otillar R.P."/>
            <person name="Pangilinan J.L."/>
            <person name="Peng Y."/>
            <person name="Rokas A."/>
            <person name="Rosa C.A."/>
            <person name="Scheuner C."/>
            <person name="Sibirny A.A."/>
            <person name="Slot J.C."/>
            <person name="Stielow J.B."/>
            <person name="Sun H."/>
            <person name="Kurtzman C.P."/>
            <person name="Blackwell M."/>
            <person name="Grigoriev I.V."/>
            <person name="Jeffries T.W."/>
        </authorList>
    </citation>
    <scope>NUCLEOTIDE SEQUENCE [LARGE SCALE GENOMIC DNA]</scope>
    <source>
        <strain evidence="4 5">NRRL Y-11557</strain>
    </source>
</reference>
<dbReference type="InterPro" id="IPR036612">
    <property type="entry name" value="KH_dom_type_1_sf"/>
</dbReference>
<keyword evidence="5" id="KW-1185">Reference proteome</keyword>
<dbReference type="GO" id="GO:0003723">
    <property type="term" value="F:RNA binding"/>
    <property type="evidence" value="ECO:0007669"/>
    <property type="project" value="UniProtKB-UniRule"/>
</dbReference>
<dbReference type="OrthoDB" id="10069557at2759"/>
<dbReference type="Proteomes" id="UP000094385">
    <property type="component" value="Unassembled WGS sequence"/>
</dbReference>
<feature type="compositionally biased region" description="Polar residues" evidence="2">
    <location>
        <begin position="70"/>
        <end position="88"/>
    </location>
</feature>
<organism evidence="4 5">
    <name type="scientific">Lipomyces starkeyi NRRL Y-11557</name>
    <dbReference type="NCBI Taxonomy" id="675824"/>
    <lineage>
        <taxon>Eukaryota</taxon>
        <taxon>Fungi</taxon>
        <taxon>Dikarya</taxon>
        <taxon>Ascomycota</taxon>
        <taxon>Saccharomycotina</taxon>
        <taxon>Lipomycetes</taxon>
        <taxon>Lipomycetales</taxon>
        <taxon>Lipomycetaceae</taxon>
        <taxon>Lipomyces</taxon>
    </lineage>
</organism>
<dbReference type="STRING" id="675824.A0A1E3Q8B0"/>
<dbReference type="InterPro" id="IPR004088">
    <property type="entry name" value="KH_dom_type_1"/>
</dbReference>
<gene>
    <name evidence="4" type="ORF">LIPSTDRAFT_104842</name>
</gene>